<dbReference type="Proteomes" id="UP000092993">
    <property type="component" value="Unassembled WGS sequence"/>
</dbReference>
<name>A0A1C7MED6_GRIFR</name>
<gene>
    <name evidence="1" type="ORF">A0H81_04645</name>
</gene>
<reference evidence="1 2" key="1">
    <citation type="submission" date="2016-03" db="EMBL/GenBank/DDBJ databases">
        <title>Whole genome sequencing of Grifola frondosa 9006-11.</title>
        <authorList>
            <person name="Min B."/>
            <person name="Park H."/>
            <person name="Kim J.-G."/>
            <person name="Cho H."/>
            <person name="Oh Y.-L."/>
            <person name="Kong W.-S."/>
            <person name="Choi I.-G."/>
        </authorList>
    </citation>
    <scope>NUCLEOTIDE SEQUENCE [LARGE SCALE GENOMIC DNA]</scope>
    <source>
        <strain evidence="1 2">9006-11</strain>
    </source>
</reference>
<organism evidence="1 2">
    <name type="scientific">Grifola frondosa</name>
    <name type="common">Maitake</name>
    <name type="synonym">Polyporus frondosus</name>
    <dbReference type="NCBI Taxonomy" id="5627"/>
    <lineage>
        <taxon>Eukaryota</taxon>
        <taxon>Fungi</taxon>
        <taxon>Dikarya</taxon>
        <taxon>Basidiomycota</taxon>
        <taxon>Agaricomycotina</taxon>
        <taxon>Agaricomycetes</taxon>
        <taxon>Polyporales</taxon>
        <taxon>Grifolaceae</taxon>
        <taxon>Grifola</taxon>
    </lineage>
</organism>
<evidence type="ECO:0000313" key="2">
    <source>
        <dbReference type="Proteomes" id="UP000092993"/>
    </source>
</evidence>
<sequence>MRTIFTCCQRRHLATFSSWTLQCPRMVLLNFSLAWSLWTRTAKMYLITVMLAWLLEVKPLLATTSMITTNLTSLKKTSVFATLALRLRRFLKLKLCLRITMHIHHVLPVLRILIPLWSSTSLTPLYASAEDIFDDIHASEGLDCFSTVPIYGSPPAFSEDPILRAAYIQAFVAASVHGATHDMVQYMLQGSFETISSMSRRIPY</sequence>
<comment type="caution">
    <text evidence="1">The sequence shown here is derived from an EMBL/GenBank/DDBJ whole genome shotgun (WGS) entry which is preliminary data.</text>
</comment>
<protein>
    <submittedName>
        <fullName evidence="1">Uncharacterized protein</fullName>
    </submittedName>
</protein>
<evidence type="ECO:0000313" key="1">
    <source>
        <dbReference type="EMBL" id="OBZ75250.1"/>
    </source>
</evidence>
<dbReference type="EMBL" id="LUGG01000004">
    <property type="protein sequence ID" value="OBZ75250.1"/>
    <property type="molecule type" value="Genomic_DNA"/>
</dbReference>
<dbReference type="AlphaFoldDB" id="A0A1C7MED6"/>
<feature type="non-terminal residue" evidence="1">
    <location>
        <position position="204"/>
    </location>
</feature>
<accession>A0A1C7MED6</accession>
<proteinExistence type="predicted"/>
<dbReference type="OrthoDB" id="3270820at2759"/>
<keyword evidence="2" id="KW-1185">Reference proteome</keyword>